<feature type="non-terminal residue" evidence="2">
    <location>
        <position position="148"/>
    </location>
</feature>
<dbReference type="SUPFAM" id="SSF54373">
    <property type="entry name" value="FAD-linked reductases, C-terminal domain"/>
    <property type="match status" value="1"/>
</dbReference>
<evidence type="ECO:0000313" key="2">
    <source>
        <dbReference type="EMBL" id="NEL79996.1"/>
    </source>
</evidence>
<dbReference type="InterPro" id="IPR002937">
    <property type="entry name" value="Amino_oxidase"/>
</dbReference>
<proteinExistence type="predicted"/>
<sequence length="148" mass="16869">QVPYAASVKVGLQFKRRFWEEDEAIYGGISYTDLPITLISYPSTNYHSPGKGVLLGAYVWGLDAYQFTSMPPEQRVRKAVEYGTQLHPQYPREFENGISVGWHRVPFTHGCFGMWSEQARAEHYTPLCQIDGRLALAGEHVSYIPAWQ</sequence>
<comment type="caution">
    <text evidence="2">The sequence shown here is derived from an EMBL/GenBank/DDBJ whole genome shotgun (WGS) entry which is preliminary data.</text>
</comment>
<evidence type="ECO:0000259" key="1">
    <source>
        <dbReference type="Pfam" id="PF01593"/>
    </source>
</evidence>
<evidence type="ECO:0000313" key="3">
    <source>
        <dbReference type="Proteomes" id="UP000471082"/>
    </source>
</evidence>
<feature type="domain" description="Amine oxidase" evidence="1">
    <location>
        <begin position="2"/>
        <end position="142"/>
    </location>
</feature>
<dbReference type="AlphaFoldDB" id="A0A7X5N229"/>
<organism evidence="2 3">
    <name type="scientific">Xanthomonas perforans</name>
    <dbReference type="NCBI Taxonomy" id="442694"/>
    <lineage>
        <taxon>Bacteria</taxon>
        <taxon>Pseudomonadati</taxon>
        <taxon>Pseudomonadota</taxon>
        <taxon>Gammaproteobacteria</taxon>
        <taxon>Lysobacterales</taxon>
        <taxon>Lysobacteraceae</taxon>
        <taxon>Xanthomonas</taxon>
    </lineage>
</organism>
<protein>
    <submittedName>
        <fullName evidence="2">Flavin monoamine oxidase</fullName>
    </submittedName>
</protein>
<dbReference type="Proteomes" id="UP000471082">
    <property type="component" value="Unassembled WGS sequence"/>
</dbReference>
<dbReference type="Pfam" id="PF01593">
    <property type="entry name" value="Amino_oxidase"/>
    <property type="match status" value="1"/>
</dbReference>
<reference evidence="2 3" key="1">
    <citation type="submission" date="2019-11" db="EMBL/GenBank/DDBJ databases">
        <title>Genome-resolved metagenomics to study the prevalence of co-infection and intraspecific heterogeneity among plant pathogen metapopulations.</title>
        <authorList>
            <person name="Newberry E."/>
            <person name="Bhandari R."/>
            <person name="Kemble J."/>
            <person name="Sikora E."/>
            <person name="Potnis N."/>
        </authorList>
    </citation>
    <scope>NUCLEOTIDE SEQUENCE [LARGE SCALE GENOMIC DNA]</scope>
    <source>
        <strain evidence="2">Xp_Tom_Tuscaloosa_18b</strain>
    </source>
</reference>
<feature type="non-terminal residue" evidence="2">
    <location>
        <position position="1"/>
    </location>
</feature>
<name>A0A7X5N229_XANPE</name>
<dbReference type="Gene3D" id="3.90.660.10">
    <property type="match status" value="1"/>
</dbReference>
<accession>A0A7X5N229</accession>
<gene>
    <name evidence="2" type="ORF">G3W61_27595</name>
</gene>
<dbReference type="GO" id="GO:0016491">
    <property type="term" value="F:oxidoreductase activity"/>
    <property type="evidence" value="ECO:0007669"/>
    <property type="project" value="InterPro"/>
</dbReference>
<dbReference type="EMBL" id="JAAGYU010001144">
    <property type="protein sequence ID" value="NEL79996.1"/>
    <property type="molecule type" value="Genomic_DNA"/>
</dbReference>